<keyword evidence="5 7" id="KW-0472">Membrane</keyword>
<dbReference type="InterPro" id="IPR011701">
    <property type="entry name" value="MFS"/>
</dbReference>
<feature type="region of interest" description="Disordered" evidence="6">
    <location>
        <begin position="199"/>
        <end position="218"/>
    </location>
</feature>
<feature type="transmembrane region" description="Helical" evidence="7">
    <location>
        <begin position="454"/>
        <end position="472"/>
    </location>
</feature>
<feature type="transmembrane region" description="Helical" evidence="7">
    <location>
        <begin position="389"/>
        <end position="408"/>
    </location>
</feature>
<evidence type="ECO:0000256" key="2">
    <source>
        <dbReference type="ARBA" id="ARBA00022448"/>
    </source>
</evidence>
<dbReference type="PANTHER" id="PTHR23506">
    <property type="entry name" value="GH10249P"/>
    <property type="match status" value="1"/>
</dbReference>
<evidence type="ECO:0000256" key="4">
    <source>
        <dbReference type="ARBA" id="ARBA00022989"/>
    </source>
</evidence>
<evidence type="ECO:0000256" key="3">
    <source>
        <dbReference type="ARBA" id="ARBA00022692"/>
    </source>
</evidence>
<name>A0A915LW54_MELJA</name>
<keyword evidence="4 7" id="KW-1133">Transmembrane helix</keyword>
<feature type="transmembrane region" description="Helical" evidence="7">
    <location>
        <begin position="318"/>
        <end position="340"/>
    </location>
</feature>
<feature type="transmembrane region" description="Helical" evidence="7">
    <location>
        <begin position="484"/>
        <end position="503"/>
    </location>
</feature>
<feature type="transmembrane region" description="Helical" evidence="7">
    <location>
        <begin position="224"/>
        <end position="242"/>
    </location>
</feature>
<dbReference type="Gene3D" id="1.20.1250.20">
    <property type="entry name" value="MFS general substrate transporter like domains"/>
    <property type="match status" value="2"/>
</dbReference>
<dbReference type="PROSITE" id="PS50850">
    <property type="entry name" value="MFS"/>
    <property type="match status" value="1"/>
</dbReference>
<evidence type="ECO:0000313" key="10">
    <source>
        <dbReference type="WBParaSite" id="scaffold1820_cov208.g3698"/>
    </source>
</evidence>
<keyword evidence="3 7" id="KW-0812">Transmembrane</keyword>
<dbReference type="GO" id="GO:0022857">
    <property type="term" value="F:transmembrane transporter activity"/>
    <property type="evidence" value="ECO:0007669"/>
    <property type="project" value="InterPro"/>
</dbReference>
<feature type="domain" description="Major facilitator superfamily (MFS) profile" evidence="8">
    <location>
        <begin position="150"/>
        <end position="579"/>
    </location>
</feature>
<feature type="transmembrane region" description="Helical" evidence="7">
    <location>
        <begin position="428"/>
        <end position="447"/>
    </location>
</feature>
<evidence type="ECO:0000256" key="5">
    <source>
        <dbReference type="ARBA" id="ARBA00023136"/>
    </source>
</evidence>
<evidence type="ECO:0000259" key="8">
    <source>
        <dbReference type="PROSITE" id="PS50850"/>
    </source>
</evidence>
<dbReference type="SUPFAM" id="SSF103473">
    <property type="entry name" value="MFS general substrate transporter"/>
    <property type="match status" value="1"/>
</dbReference>
<reference evidence="10" key="1">
    <citation type="submission" date="2022-11" db="UniProtKB">
        <authorList>
            <consortium name="WormBaseParasite"/>
        </authorList>
    </citation>
    <scope>IDENTIFICATION</scope>
</reference>
<feature type="transmembrane region" description="Helical" evidence="7">
    <location>
        <begin position="346"/>
        <end position="368"/>
    </location>
</feature>
<keyword evidence="2" id="KW-0813">Transport</keyword>
<feature type="compositionally biased region" description="Polar residues" evidence="6">
    <location>
        <begin position="1"/>
        <end position="24"/>
    </location>
</feature>
<proteinExistence type="predicted"/>
<dbReference type="PANTHER" id="PTHR23506:SF26">
    <property type="entry name" value="MFS-TYPE TRANSPORTER SLC18B1"/>
    <property type="match status" value="1"/>
</dbReference>
<evidence type="ECO:0000313" key="9">
    <source>
        <dbReference type="Proteomes" id="UP000887561"/>
    </source>
</evidence>
<feature type="compositionally biased region" description="Polar residues" evidence="6">
    <location>
        <begin position="60"/>
        <end position="73"/>
    </location>
</feature>
<dbReference type="WBParaSite" id="scaffold1820_cov208.g3698">
    <property type="protein sequence ID" value="scaffold1820_cov208.g3698"/>
    <property type="gene ID" value="scaffold1820_cov208.g3698"/>
</dbReference>
<feature type="region of interest" description="Disordered" evidence="6">
    <location>
        <begin position="1"/>
        <end position="96"/>
    </location>
</feature>
<evidence type="ECO:0000256" key="6">
    <source>
        <dbReference type="SAM" id="MobiDB-lite"/>
    </source>
</evidence>
<sequence length="591" mass="65300">MSGMSNLNFDQHNFSNLDSSSLPSMLNEPLTNERHEEEDEGEVGRENSPFMPENEERNILSFQASTSQSVEQLNRSPRRRNRHSNKRNRRRRRIYSDTDLSKMRPLILSPFMPNFATQISVDAQNRRLTNTSLTGIRTISTAPQQPTSATIVPTNIFLPKSGVDKLTVKNETHSNQTSKYGSVPAIKVNNVVTEQMLHQTIPEGEMESDESDDDEDKSMNTSEIGLIFGIFELVMFITAPFLGKYMASVGSKRMFITGLLITGITAIGFGTLNLLPAGRIFFWSSLVIRCLEALGDACFVTSSFAISAKCFPGRIATIVGIMETFAGLGYTAGPIIGSVLYEYGGFQLPFFVLGVLLIFATAVSYFLIENIDDEPTEDAMGMLSMLRIPVIWLMVFAVIICAISLSFFDPTLAGHLAQFNLSTIMVGFMFLLCGGFYCVTAPLWGFILDRWHCCNLLMLFGSTATTFSMLFVGPSPFLDIDKNLFLIGVSLAILGIAAGALYIPTFQNCLDAVKENGYDDSFQTYGCVSGVFQSAFAFGAFIGPTLGGLSVQTFGFPLTTTFIAGINLVFRDFLDIDGFYQNGFYQFEINR</sequence>
<feature type="compositionally biased region" description="Basic residues" evidence="6">
    <location>
        <begin position="76"/>
        <end position="93"/>
    </location>
</feature>
<feature type="transmembrane region" description="Helical" evidence="7">
    <location>
        <begin position="524"/>
        <end position="543"/>
    </location>
</feature>
<feature type="compositionally biased region" description="Acidic residues" evidence="6">
    <location>
        <begin position="204"/>
        <end position="216"/>
    </location>
</feature>
<comment type="subcellular location">
    <subcellularLocation>
        <location evidence="1">Membrane</location>
        <topology evidence="1">Multi-pass membrane protein</topology>
    </subcellularLocation>
</comment>
<dbReference type="Proteomes" id="UP000887561">
    <property type="component" value="Unplaced"/>
</dbReference>
<organism evidence="9 10">
    <name type="scientific">Meloidogyne javanica</name>
    <name type="common">Root-knot nematode worm</name>
    <dbReference type="NCBI Taxonomy" id="6303"/>
    <lineage>
        <taxon>Eukaryota</taxon>
        <taxon>Metazoa</taxon>
        <taxon>Ecdysozoa</taxon>
        <taxon>Nematoda</taxon>
        <taxon>Chromadorea</taxon>
        <taxon>Rhabditida</taxon>
        <taxon>Tylenchina</taxon>
        <taxon>Tylenchomorpha</taxon>
        <taxon>Tylenchoidea</taxon>
        <taxon>Meloidogynidae</taxon>
        <taxon>Meloidogyninae</taxon>
        <taxon>Meloidogyne</taxon>
        <taxon>Meloidogyne incognita group</taxon>
    </lineage>
</organism>
<dbReference type="InterPro" id="IPR050930">
    <property type="entry name" value="MFS_Vesicular_Transporter"/>
</dbReference>
<dbReference type="InterPro" id="IPR036259">
    <property type="entry name" value="MFS_trans_sf"/>
</dbReference>
<dbReference type="GO" id="GO:0016020">
    <property type="term" value="C:membrane"/>
    <property type="evidence" value="ECO:0007669"/>
    <property type="project" value="UniProtKB-SubCell"/>
</dbReference>
<keyword evidence="9" id="KW-1185">Reference proteome</keyword>
<feature type="transmembrane region" description="Helical" evidence="7">
    <location>
        <begin position="549"/>
        <end position="570"/>
    </location>
</feature>
<evidence type="ECO:0000256" key="7">
    <source>
        <dbReference type="SAM" id="Phobius"/>
    </source>
</evidence>
<dbReference type="Pfam" id="PF07690">
    <property type="entry name" value="MFS_1"/>
    <property type="match status" value="1"/>
</dbReference>
<feature type="transmembrane region" description="Helical" evidence="7">
    <location>
        <begin position="254"/>
        <end position="275"/>
    </location>
</feature>
<accession>A0A915LW54</accession>
<dbReference type="InterPro" id="IPR020846">
    <property type="entry name" value="MFS_dom"/>
</dbReference>
<dbReference type="AlphaFoldDB" id="A0A915LW54"/>
<evidence type="ECO:0000256" key="1">
    <source>
        <dbReference type="ARBA" id="ARBA00004141"/>
    </source>
</evidence>
<protein>
    <submittedName>
        <fullName evidence="10">Major facilitator superfamily (MFS) profile domain-containing protein</fullName>
    </submittedName>
</protein>